<accession>A0A6G5RR84</accession>
<organism evidence="1 2">
    <name type="scientific">Streptomyces hawaiiensis</name>
    <dbReference type="NCBI Taxonomy" id="67305"/>
    <lineage>
        <taxon>Bacteria</taxon>
        <taxon>Bacillati</taxon>
        <taxon>Actinomycetota</taxon>
        <taxon>Actinomycetes</taxon>
        <taxon>Kitasatosporales</taxon>
        <taxon>Streptomycetaceae</taxon>
        <taxon>Streptomyces</taxon>
    </lineage>
</organism>
<evidence type="ECO:0000313" key="1">
    <source>
        <dbReference type="EMBL" id="QCD60067.1"/>
    </source>
</evidence>
<dbReference type="Proteomes" id="UP000495940">
    <property type="component" value="Chromosome"/>
</dbReference>
<sequence length="61" mass="6706">MPVRSLLGTQAAQRVADRVRTFSGALTDLADQGWTPPPLAETVVLQTHCRELPCRSSQKPF</sequence>
<dbReference type="KEGG" id="shaw:CEB94_38790"/>
<dbReference type="RefSeq" id="WP_175436529.1">
    <property type="nucleotide sequence ID" value="NZ_CP021978.1"/>
</dbReference>
<gene>
    <name evidence="1" type="ORF">CEB94_38790</name>
</gene>
<reference evidence="1 2" key="1">
    <citation type="submission" date="2017-06" db="EMBL/GenBank/DDBJ databases">
        <title>Complete Genome Sequence of Streptomyces hawaiiensis NRRL 15010 and insights into acyldepsipeptides biosynthesis.</title>
        <authorList>
            <person name="Mariita R.M."/>
            <person name="Sello J.K."/>
        </authorList>
    </citation>
    <scope>NUCLEOTIDE SEQUENCE [LARGE SCALE GENOMIC DNA]</scope>
    <source>
        <strain evidence="1 2">ATCC 12236</strain>
    </source>
</reference>
<proteinExistence type="predicted"/>
<keyword evidence="2" id="KW-1185">Reference proteome</keyword>
<name>A0A6G5RR84_9ACTN</name>
<dbReference type="EMBL" id="CP021978">
    <property type="protein sequence ID" value="QCD60067.1"/>
    <property type="molecule type" value="Genomic_DNA"/>
</dbReference>
<dbReference type="AlphaFoldDB" id="A0A6G5RR84"/>
<protein>
    <submittedName>
        <fullName evidence="1">Uncharacterized protein</fullName>
    </submittedName>
</protein>
<evidence type="ECO:0000313" key="2">
    <source>
        <dbReference type="Proteomes" id="UP000495940"/>
    </source>
</evidence>